<accession>A0A285VIW2</accession>
<evidence type="ECO:0000313" key="2">
    <source>
        <dbReference type="Proteomes" id="UP000219023"/>
    </source>
</evidence>
<dbReference type="Proteomes" id="UP000219023">
    <property type="component" value="Unassembled WGS sequence"/>
</dbReference>
<reference evidence="1 2" key="1">
    <citation type="submission" date="2017-08" db="EMBL/GenBank/DDBJ databases">
        <authorList>
            <person name="de Groot N.N."/>
        </authorList>
    </citation>
    <scope>NUCLEOTIDE SEQUENCE [LARGE SCALE GENOMIC DNA]</scope>
    <source>
        <strain evidence="1 2">USBA 855</strain>
    </source>
</reference>
<gene>
    <name evidence="1" type="ORF">SAMN05421509_10316</name>
</gene>
<evidence type="ECO:0000313" key="1">
    <source>
        <dbReference type="EMBL" id="SOC53923.1"/>
    </source>
</evidence>
<dbReference type="InterPro" id="IPR010921">
    <property type="entry name" value="Trp_repressor/repl_initiator"/>
</dbReference>
<dbReference type="InterPro" id="IPR036388">
    <property type="entry name" value="WH-like_DNA-bd_sf"/>
</dbReference>
<protein>
    <recommendedName>
        <fullName evidence="3">Transposase</fullName>
    </recommendedName>
</protein>
<dbReference type="SUPFAM" id="SSF48295">
    <property type="entry name" value="TrpR-like"/>
    <property type="match status" value="1"/>
</dbReference>
<dbReference type="EMBL" id="OBQJ01000003">
    <property type="protein sequence ID" value="SOC53923.1"/>
    <property type="molecule type" value="Genomic_DNA"/>
</dbReference>
<dbReference type="Gene3D" id="1.10.10.10">
    <property type="entry name" value="Winged helix-like DNA-binding domain superfamily/Winged helix DNA-binding domain"/>
    <property type="match status" value="1"/>
</dbReference>
<name>A0A285VIW2_9GAMM</name>
<proteinExistence type="predicted"/>
<dbReference type="AlphaFoldDB" id="A0A285VIW2"/>
<organism evidence="1 2">
    <name type="scientific">Chromohalobacter canadensis</name>
    <dbReference type="NCBI Taxonomy" id="141389"/>
    <lineage>
        <taxon>Bacteria</taxon>
        <taxon>Pseudomonadati</taxon>
        <taxon>Pseudomonadota</taxon>
        <taxon>Gammaproteobacteria</taxon>
        <taxon>Oceanospirillales</taxon>
        <taxon>Halomonadaceae</taxon>
        <taxon>Chromohalobacter</taxon>
    </lineage>
</organism>
<dbReference type="GO" id="GO:0043565">
    <property type="term" value="F:sequence-specific DNA binding"/>
    <property type="evidence" value="ECO:0007669"/>
    <property type="project" value="InterPro"/>
</dbReference>
<evidence type="ECO:0008006" key="3">
    <source>
        <dbReference type="Google" id="ProtNLM"/>
    </source>
</evidence>
<sequence>MDTFKGKTAVAEVTRQHDLTVSEVESWFDKAQRDMENELKARRYVIPRTHPVLTA</sequence>